<dbReference type="PROSITE" id="PS52016">
    <property type="entry name" value="TONB_DEPENDENT_REC_3"/>
    <property type="match status" value="1"/>
</dbReference>
<comment type="subcellular location">
    <subcellularLocation>
        <location evidence="1 14">Cell outer membrane</location>
        <topology evidence="1 14">Multi-pass membrane protein</topology>
    </subcellularLocation>
</comment>
<dbReference type="Pfam" id="PF07715">
    <property type="entry name" value="Plug"/>
    <property type="match status" value="1"/>
</dbReference>
<sequence length="756" mass="84065">MPFPSTRPPLKPLAALILLALSGQAAWAQDVPAMLKPITVKGHEQAEPEDSYQKIYSKSSTGLRMEEKDTPQAITNITRQQMEDQNIQSLDDALTSVSGISVNEVDIGSRTTYRARGFNINNYKIDGLEFNGESGFSGIGGAVNMDLYEDVSVLRGANGLLGGTGDPSASISLTRKKAYREFGLQGNVELGSWRKRRLMGDINTPLTKDGDLRARLVLSGDDSHTFRDNENPRSFGLLATMTYDFSPDTSVTAGYEYTYKKHKGTSWGTNVPIWFSDGTRTDFDRSYHPVADWSYTQRKNHTWFANLEQNLGGGWHADANYSYSDLESINSFGVLKANSAGSKWGLFDRETGLAYLNSLHSESEGTQHAFSLNVTGPFTLLGREHELILGFNGQRSEETSYQFSGALGNCHIDGHVPARGCQYRLDLPANWQTWNGNEYGAPQTFRTDARGVTRTTNYGPYIATRLELADNLKVILGSRYSYYKTYAYDYDKDNVKSARRSELDKKVWTPYVGLTFDVTPNHTLYTSYTDVFKPQSQRDVAGNTIKPITGASYEAGIKSSWLDDRLSSTVAVFHAKQTNVAKADDDRTVLDTGDQAYVANATGIKSTGVDLQLAGALTNRWNVYAGYTYMNVVDSSPNSSPRQDPRHSFRVSTTYRPNVLADKLTLGTSISYDSSTTSTPMPGRPLEGGGFDNSPIRQSGYMLAHVMARYEVNKNLSVTARVNNLFDKEYYREFGFYNGLIYGEPRNFMVNVQARF</sequence>
<dbReference type="GO" id="GO:0015891">
    <property type="term" value="P:siderophore transport"/>
    <property type="evidence" value="ECO:0007669"/>
    <property type="project" value="InterPro"/>
</dbReference>
<dbReference type="PANTHER" id="PTHR32552:SF74">
    <property type="entry name" value="HYDROXAMATE SIDEROPHORE RECEPTOR FHUE"/>
    <property type="match status" value="1"/>
</dbReference>
<dbReference type="EMBL" id="QEXO01000002">
    <property type="protein sequence ID" value="PWE14415.1"/>
    <property type="molecule type" value="Genomic_DNA"/>
</dbReference>
<feature type="domain" description="TonB-dependent receptor-like beta-barrel" evidence="19">
    <location>
        <begin position="289"/>
        <end position="725"/>
    </location>
</feature>
<dbReference type="GO" id="GO:0015344">
    <property type="term" value="F:siderophore uptake transmembrane transporter activity"/>
    <property type="evidence" value="ECO:0007669"/>
    <property type="project" value="TreeGrafter"/>
</dbReference>
<evidence type="ECO:0000256" key="16">
    <source>
        <dbReference type="RuleBase" id="RU003357"/>
    </source>
</evidence>
<keyword evidence="8" id="KW-0408">Iron</keyword>
<keyword evidence="12 21" id="KW-0675">Receptor</keyword>
<comment type="similarity">
    <text evidence="2 14 16">Belongs to the TonB-dependent receptor family.</text>
</comment>
<keyword evidence="3 14" id="KW-0813">Transport</keyword>
<evidence type="ECO:0000256" key="9">
    <source>
        <dbReference type="ARBA" id="ARBA00023065"/>
    </source>
</evidence>
<evidence type="ECO:0000256" key="4">
    <source>
        <dbReference type="ARBA" id="ARBA00022452"/>
    </source>
</evidence>
<keyword evidence="9" id="KW-0406">Ion transport</keyword>
<keyword evidence="5" id="KW-0410">Iron transport</keyword>
<keyword evidence="4 14" id="KW-1134">Transmembrane beta strand</keyword>
<organism evidence="21 22">
    <name type="scientific">Alcaligenes faecalis</name>
    <dbReference type="NCBI Taxonomy" id="511"/>
    <lineage>
        <taxon>Bacteria</taxon>
        <taxon>Pseudomonadati</taxon>
        <taxon>Pseudomonadota</taxon>
        <taxon>Betaproteobacteria</taxon>
        <taxon>Burkholderiales</taxon>
        <taxon>Alcaligenaceae</taxon>
        <taxon>Alcaligenes</taxon>
    </lineage>
</organism>
<feature type="region of interest" description="Disordered" evidence="17">
    <location>
        <begin position="671"/>
        <end position="690"/>
    </location>
</feature>
<feature type="domain" description="TonB-dependent receptor plug" evidence="20">
    <location>
        <begin position="67"/>
        <end position="168"/>
    </location>
</feature>
<feature type="chain" id="PRO_5015620578" evidence="18">
    <location>
        <begin position="29"/>
        <end position="756"/>
    </location>
</feature>
<evidence type="ECO:0000256" key="8">
    <source>
        <dbReference type="ARBA" id="ARBA00023004"/>
    </source>
</evidence>
<evidence type="ECO:0000256" key="11">
    <source>
        <dbReference type="ARBA" id="ARBA00023136"/>
    </source>
</evidence>
<dbReference type="Pfam" id="PF00593">
    <property type="entry name" value="TonB_dep_Rec_b-barrel"/>
    <property type="match status" value="1"/>
</dbReference>
<dbReference type="PROSITE" id="PS01156">
    <property type="entry name" value="TONB_DEPENDENT_REC_2"/>
    <property type="match status" value="1"/>
</dbReference>
<accession>A0A2U2BK66</accession>
<evidence type="ECO:0000256" key="15">
    <source>
        <dbReference type="PROSITE-ProRule" id="PRU10144"/>
    </source>
</evidence>
<proteinExistence type="inferred from homology"/>
<dbReference type="Gene3D" id="2.170.130.10">
    <property type="entry name" value="TonB-dependent receptor, plug domain"/>
    <property type="match status" value="1"/>
</dbReference>
<feature type="short sequence motif" description="TonB C-terminal box" evidence="15">
    <location>
        <begin position="739"/>
        <end position="756"/>
    </location>
</feature>
<dbReference type="STRING" id="511.UZ73_05665"/>
<feature type="signal peptide" evidence="18">
    <location>
        <begin position="1"/>
        <end position="28"/>
    </location>
</feature>
<evidence type="ECO:0000256" key="12">
    <source>
        <dbReference type="ARBA" id="ARBA00023170"/>
    </source>
</evidence>
<keyword evidence="6 14" id="KW-0812">Transmembrane</keyword>
<evidence type="ECO:0000259" key="19">
    <source>
        <dbReference type="Pfam" id="PF00593"/>
    </source>
</evidence>
<keyword evidence="10 16" id="KW-0798">TonB box</keyword>
<evidence type="ECO:0000256" key="13">
    <source>
        <dbReference type="ARBA" id="ARBA00023237"/>
    </source>
</evidence>
<dbReference type="PANTHER" id="PTHR32552">
    <property type="entry name" value="FERRICHROME IRON RECEPTOR-RELATED"/>
    <property type="match status" value="1"/>
</dbReference>
<dbReference type="InterPro" id="IPR039426">
    <property type="entry name" value="TonB-dep_rcpt-like"/>
</dbReference>
<dbReference type="SUPFAM" id="SSF56935">
    <property type="entry name" value="Porins"/>
    <property type="match status" value="1"/>
</dbReference>
<dbReference type="InterPro" id="IPR010105">
    <property type="entry name" value="TonB_sidphr_rcpt"/>
</dbReference>
<protein>
    <submittedName>
        <fullName evidence="21">TonB-dependent siderophore receptor</fullName>
    </submittedName>
</protein>
<dbReference type="NCBIfam" id="TIGR01783">
    <property type="entry name" value="TonB-siderophor"/>
    <property type="match status" value="1"/>
</dbReference>
<keyword evidence="13 14" id="KW-0998">Cell outer membrane</keyword>
<evidence type="ECO:0000256" key="3">
    <source>
        <dbReference type="ARBA" id="ARBA00022448"/>
    </source>
</evidence>
<dbReference type="InterPro" id="IPR036942">
    <property type="entry name" value="Beta-barrel_TonB_sf"/>
</dbReference>
<dbReference type="RefSeq" id="WP_109088721.1">
    <property type="nucleotide sequence ID" value="NZ_QEXO01000002.1"/>
</dbReference>
<evidence type="ECO:0000256" key="5">
    <source>
        <dbReference type="ARBA" id="ARBA00022496"/>
    </source>
</evidence>
<keyword evidence="11 14" id="KW-0472">Membrane</keyword>
<dbReference type="InterPro" id="IPR037066">
    <property type="entry name" value="Plug_dom_sf"/>
</dbReference>
<evidence type="ECO:0000313" key="21">
    <source>
        <dbReference type="EMBL" id="PWE14415.1"/>
    </source>
</evidence>
<evidence type="ECO:0000313" key="22">
    <source>
        <dbReference type="Proteomes" id="UP000245216"/>
    </source>
</evidence>
<comment type="caution">
    <text evidence="21">The sequence shown here is derived from an EMBL/GenBank/DDBJ whole genome shotgun (WGS) entry which is preliminary data.</text>
</comment>
<dbReference type="InterPro" id="IPR000531">
    <property type="entry name" value="Beta-barrel_TonB"/>
</dbReference>
<dbReference type="GO" id="GO:0009279">
    <property type="term" value="C:cell outer membrane"/>
    <property type="evidence" value="ECO:0007669"/>
    <property type="project" value="UniProtKB-SubCell"/>
</dbReference>
<dbReference type="AlphaFoldDB" id="A0A2U2BK66"/>
<dbReference type="InterPro" id="IPR010917">
    <property type="entry name" value="TonB_rcpt_CS"/>
</dbReference>
<reference evidence="21 22" key="2">
    <citation type="submission" date="2018-05" db="EMBL/GenBank/DDBJ databases">
        <authorList>
            <person name="Lanie J.A."/>
            <person name="Ng W.-L."/>
            <person name="Kazmierczak K.M."/>
            <person name="Andrzejewski T.M."/>
            <person name="Davidsen T.M."/>
            <person name="Wayne K.J."/>
            <person name="Tettelin H."/>
            <person name="Glass J.I."/>
            <person name="Rusch D."/>
            <person name="Podicherti R."/>
            <person name="Tsui H.-C.T."/>
            <person name="Winkler M.E."/>
        </authorList>
    </citation>
    <scope>NUCLEOTIDE SEQUENCE [LARGE SCALE GENOMIC DNA]</scope>
    <source>
        <strain evidence="21 22">YBY</strain>
    </source>
</reference>
<dbReference type="Gene3D" id="2.40.170.20">
    <property type="entry name" value="TonB-dependent receptor, beta-barrel domain"/>
    <property type="match status" value="1"/>
</dbReference>
<evidence type="ECO:0000256" key="2">
    <source>
        <dbReference type="ARBA" id="ARBA00009810"/>
    </source>
</evidence>
<evidence type="ECO:0000256" key="14">
    <source>
        <dbReference type="PROSITE-ProRule" id="PRU01360"/>
    </source>
</evidence>
<dbReference type="GO" id="GO:0038023">
    <property type="term" value="F:signaling receptor activity"/>
    <property type="evidence" value="ECO:0007669"/>
    <property type="project" value="InterPro"/>
</dbReference>
<dbReference type="InterPro" id="IPR012910">
    <property type="entry name" value="Plug_dom"/>
</dbReference>
<dbReference type="Proteomes" id="UP000245216">
    <property type="component" value="Unassembled WGS sequence"/>
</dbReference>
<evidence type="ECO:0000256" key="1">
    <source>
        <dbReference type="ARBA" id="ARBA00004571"/>
    </source>
</evidence>
<dbReference type="CDD" id="cd01347">
    <property type="entry name" value="ligand_gated_channel"/>
    <property type="match status" value="1"/>
</dbReference>
<evidence type="ECO:0000256" key="6">
    <source>
        <dbReference type="ARBA" id="ARBA00022692"/>
    </source>
</evidence>
<evidence type="ECO:0000256" key="7">
    <source>
        <dbReference type="ARBA" id="ARBA00022729"/>
    </source>
</evidence>
<evidence type="ECO:0000259" key="20">
    <source>
        <dbReference type="Pfam" id="PF07715"/>
    </source>
</evidence>
<name>A0A2U2BK66_ALCFA</name>
<evidence type="ECO:0000256" key="17">
    <source>
        <dbReference type="SAM" id="MobiDB-lite"/>
    </source>
</evidence>
<keyword evidence="7 18" id="KW-0732">Signal</keyword>
<reference evidence="21 22" key="1">
    <citation type="submission" date="2018-05" db="EMBL/GenBank/DDBJ databases">
        <title>Genome Sequence of an Efficient Indole-Degrading Bacterium, Alcaligenes sp.YBY.</title>
        <authorList>
            <person name="Yang B."/>
        </authorList>
    </citation>
    <scope>NUCLEOTIDE SEQUENCE [LARGE SCALE GENOMIC DNA]</scope>
    <source>
        <strain evidence="21 22">YBY</strain>
    </source>
</reference>
<evidence type="ECO:0000256" key="10">
    <source>
        <dbReference type="ARBA" id="ARBA00023077"/>
    </source>
</evidence>
<evidence type="ECO:0000256" key="18">
    <source>
        <dbReference type="SAM" id="SignalP"/>
    </source>
</evidence>
<gene>
    <name evidence="21" type="ORF">DF183_06710</name>
</gene>